<feature type="transmembrane region" description="Helical" evidence="1">
    <location>
        <begin position="49"/>
        <end position="71"/>
    </location>
</feature>
<dbReference type="EMBL" id="GBRH01222980">
    <property type="protein sequence ID" value="JAD74915.1"/>
    <property type="molecule type" value="Transcribed_RNA"/>
</dbReference>
<evidence type="ECO:0000313" key="2">
    <source>
        <dbReference type="EMBL" id="JAD74915.1"/>
    </source>
</evidence>
<feature type="transmembrane region" description="Helical" evidence="1">
    <location>
        <begin position="27"/>
        <end position="43"/>
    </location>
</feature>
<organism evidence="2">
    <name type="scientific">Arundo donax</name>
    <name type="common">Giant reed</name>
    <name type="synonym">Donax arundinaceus</name>
    <dbReference type="NCBI Taxonomy" id="35708"/>
    <lineage>
        <taxon>Eukaryota</taxon>
        <taxon>Viridiplantae</taxon>
        <taxon>Streptophyta</taxon>
        <taxon>Embryophyta</taxon>
        <taxon>Tracheophyta</taxon>
        <taxon>Spermatophyta</taxon>
        <taxon>Magnoliopsida</taxon>
        <taxon>Liliopsida</taxon>
        <taxon>Poales</taxon>
        <taxon>Poaceae</taxon>
        <taxon>PACMAD clade</taxon>
        <taxon>Arundinoideae</taxon>
        <taxon>Arundineae</taxon>
        <taxon>Arundo</taxon>
    </lineage>
</organism>
<protein>
    <submittedName>
        <fullName evidence="2">Uncharacterized protein</fullName>
    </submittedName>
</protein>
<name>A0A0A9CNE2_ARUDO</name>
<evidence type="ECO:0000256" key="1">
    <source>
        <dbReference type="SAM" id="Phobius"/>
    </source>
</evidence>
<dbReference type="AlphaFoldDB" id="A0A0A9CNE2"/>
<proteinExistence type="predicted"/>
<sequence length="81" mass="9495">MINWLFKVLLLWGDDFDKLVQQQHSEVLALVLVSSCFGFYLLYMKNVHAYHLVNMSSLFIIMSPKFVYLNAQSNSRIPIVR</sequence>
<reference evidence="2" key="1">
    <citation type="submission" date="2014-09" db="EMBL/GenBank/DDBJ databases">
        <authorList>
            <person name="Magalhaes I.L.F."/>
            <person name="Oliveira U."/>
            <person name="Santos F.R."/>
            <person name="Vidigal T.H.D.A."/>
            <person name="Brescovit A.D."/>
            <person name="Santos A.J."/>
        </authorList>
    </citation>
    <scope>NUCLEOTIDE SEQUENCE</scope>
    <source>
        <tissue evidence="2">Shoot tissue taken approximately 20 cm above the soil surface</tissue>
    </source>
</reference>
<reference evidence="2" key="2">
    <citation type="journal article" date="2015" name="Data Brief">
        <title>Shoot transcriptome of the giant reed, Arundo donax.</title>
        <authorList>
            <person name="Barrero R.A."/>
            <person name="Guerrero F.D."/>
            <person name="Moolhuijzen P."/>
            <person name="Goolsby J.A."/>
            <person name="Tidwell J."/>
            <person name="Bellgard S.E."/>
            <person name="Bellgard M.I."/>
        </authorList>
    </citation>
    <scope>NUCLEOTIDE SEQUENCE</scope>
    <source>
        <tissue evidence="2">Shoot tissue taken approximately 20 cm above the soil surface</tissue>
    </source>
</reference>
<keyword evidence="1" id="KW-0472">Membrane</keyword>
<accession>A0A0A9CNE2</accession>
<keyword evidence="1" id="KW-0812">Transmembrane</keyword>
<keyword evidence="1" id="KW-1133">Transmembrane helix</keyword>